<proteinExistence type="inferred from homology"/>
<dbReference type="AlphaFoldDB" id="A0AAE3MFP2"/>
<dbReference type="Pfam" id="PF14322">
    <property type="entry name" value="SusD-like_3"/>
    <property type="match status" value="1"/>
</dbReference>
<dbReference type="EMBL" id="JAPDPI010000038">
    <property type="protein sequence ID" value="MCW3807123.1"/>
    <property type="molecule type" value="Genomic_DNA"/>
</dbReference>
<protein>
    <submittedName>
        <fullName evidence="8">RagB/SusD family nutrient uptake outer membrane protein</fullName>
    </submittedName>
</protein>
<keyword evidence="9" id="KW-1185">Reference proteome</keyword>
<name>A0AAE3MFP2_9BACT</name>
<dbReference type="Proteomes" id="UP001207408">
    <property type="component" value="Unassembled WGS sequence"/>
</dbReference>
<keyword evidence="3" id="KW-0732">Signal</keyword>
<gene>
    <name evidence="8" type="ORF">OM074_15915</name>
</gene>
<evidence type="ECO:0000313" key="8">
    <source>
        <dbReference type="EMBL" id="MCW3807123.1"/>
    </source>
</evidence>
<dbReference type="GO" id="GO:0009279">
    <property type="term" value="C:cell outer membrane"/>
    <property type="evidence" value="ECO:0007669"/>
    <property type="project" value="UniProtKB-SubCell"/>
</dbReference>
<evidence type="ECO:0000256" key="2">
    <source>
        <dbReference type="ARBA" id="ARBA00006275"/>
    </source>
</evidence>
<dbReference type="InterPro" id="IPR012944">
    <property type="entry name" value="SusD_RagB_dom"/>
</dbReference>
<organism evidence="8 9">
    <name type="scientific">Plebeiibacterium marinum</name>
    <dbReference type="NCBI Taxonomy" id="2992111"/>
    <lineage>
        <taxon>Bacteria</taxon>
        <taxon>Pseudomonadati</taxon>
        <taxon>Bacteroidota</taxon>
        <taxon>Bacteroidia</taxon>
        <taxon>Marinilabiliales</taxon>
        <taxon>Marinilabiliaceae</taxon>
        <taxon>Plebeiibacterium</taxon>
    </lineage>
</organism>
<evidence type="ECO:0000256" key="3">
    <source>
        <dbReference type="ARBA" id="ARBA00022729"/>
    </source>
</evidence>
<dbReference type="InterPro" id="IPR011990">
    <property type="entry name" value="TPR-like_helical_dom_sf"/>
</dbReference>
<keyword evidence="5" id="KW-0998">Cell outer membrane</keyword>
<accession>A0AAE3MFP2</accession>
<feature type="domain" description="SusD-like N-terminal" evidence="7">
    <location>
        <begin position="82"/>
        <end position="220"/>
    </location>
</feature>
<evidence type="ECO:0000256" key="4">
    <source>
        <dbReference type="ARBA" id="ARBA00023136"/>
    </source>
</evidence>
<dbReference type="Pfam" id="PF07980">
    <property type="entry name" value="SusD_RagB"/>
    <property type="match status" value="1"/>
</dbReference>
<sequence>MRFRYIFILLIAGCLQSCNDEFLQEEPVDFIAAENAFVTYDDFNLSINNLYNKVRKEFYSKDQNYPLDYLYGTDLVYDGQASERRWTPYTNAMRPSGGQKKSQVHWQDLYKIIAEANTVISRLENVNLGEEQETKLEAKARFFRAFTYRTLAYLYGGVPLSLEEVKEPKYDFTRASKKDVLEQCIKDAEFAVNHLDGITEVKDGEISTLAASHLLAEIYLANDEPKKAIIEATKVIDDPNTALMQNRFGSRSSETPGDVYWDLYRMNNQNRATGNTEGIWVIQFETDVEGGGTSSSKQGGCYLERHHAPFMRNVRVDGASPFLWPVSDYTGGRGIGWAISTTYFSNTIWESDFDNDIRNANHNFVRVYTYNNPKYPEFYGETLSTMNPPEGITIPSRDIYAYQSKVTTPGNHPDGLYEDFETGKLKSSAGSTYTDQYMFRLAETYLLRAEAYLKDNQAGLAAADINVIRNRANATPVDAADVDMDYILDERMRELGVEEKRRLTLQRLGLLYDRVTRCNSYYENIAEYHNLWPIPYSEIERNTGAVLEQNPGYENY</sequence>
<evidence type="ECO:0000256" key="5">
    <source>
        <dbReference type="ARBA" id="ARBA00023237"/>
    </source>
</evidence>
<keyword evidence="4" id="KW-0472">Membrane</keyword>
<evidence type="ECO:0000259" key="6">
    <source>
        <dbReference type="Pfam" id="PF07980"/>
    </source>
</evidence>
<comment type="caution">
    <text evidence="8">The sequence shown here is derived from an EMBL/GenBank/DDBJ whole genome shotgun (WGS) entry which is preliminary data.</text>
</comment>
<dbReference type="RefSeq" id="WP_301201219.1">
    <property type="nucleotide sequence ID" value="NZ_JAPDPI010000038.1"/>
</dbReference>
<evidence type="ECO:0000256" key="1">
    <source>
        <dbReference type="ARBA" id="ARBA00004442"/>
    </source>
</evidence>
<dbReference type="SUPFAM" id="SSF48452">
    <property type="entry name" value="TPR-like"/>
    <property type="match status" value="1"/>
</dbReference>
<dbReference type="InterPro" id="IPR033985">
    <property type="entry name" value="SusD-like_N"/>
</dbReference>
<evidence type="ECO:0000259" key="7">
    <source>
        <dbReference type="Pfam" id="PF14322"/>
    </source>
</evidence>
<dbReference type="Gene3D" id="1.25.40.390">
    <property type="match status" value="1"/>
</dbReference>
<reference evidence="8" key="1">
    <citation type="submission" date="2022-10" db="EMBL/GenBank/DDBJ databases">
        <authorList>
            <person name="Yu W.X."/>
        </authorList>
    </citation>
    <scope>NUCLEOTIDE SEQUENCE</scope>
    <source>
        <strain evidence="8">D04</strain>
    </source>
</reference>
<comment type="subcellular location">
    <subcellularLocation>
        <location evidence="1">Cell outer membrane</location>
    </subcellularLocation>
</comment>
<feature type="domain" description="RagB/SusD" evidence="6">
    <location>
        <begin position="277"/>
        <end position="553"/>
    </location>
</feature>
<evidence type="ECO:0000313" key="9">
    <source>
        <dbReference type="Proteomes" id="UP001207408"/>
    </source>
</evidence>
<comment type="similarity">
    <text evidence="2">Belongs to the SusD family.</text>
</comment>